<dbReference type="InterPro" id="IPR002347">
    <property type="entry name" value="SDR_fam"/>
</dbReference>
<dbReference type="InterPro" id="IPR020904">
    <property type="entry name" value="Sc_DH/Rdtase_CS"/>
</dbReference>
<name>W2SB13_CYPE1</name>
<evidence type="ECO:0000313" key="6">
    <source>
        <dbReference type="Proteomes" id="UP000030752"/>
    </source>
</evidence>
<dbReference type="InterPro" id="IPR036291">
    <property type="entry name" value="NAD(P)-bd_dom_sf"/>
</dbReference>
<evidence type="ECO:0000256" key="1">
    <source>
        <dbReference type="ARBA" id="ARBA00006484"/>
    </source>
</evidence>
<keyword evidence="6" id="KW-1185">Reference proteome</keyword>
<feature type="compositionally biased region" description="Low complexity" evidence="4">
    <location>
        <begin position="12"/>
        <end position="27"/>
    </location>
</feature>
<dbReference type="VEuPathDB" id="FungiDB:HMPREF1541_00058"/>
<evidence type="ECO:0000256" key="2">
    <source>
        <dbReference type="ARBA" id="ARBA00022857"/>
    </source>
</evidence>
<evidence type="ECO:0000313" key="5">
    <source>
        <dbReference type="EMBL" id="ETN45877.1"/>
    </source>
</evidence>
<keyword evidence="3" id="KW-0560">Oxidoreductase</keyword>
<dbReference type="STRING" id="1220924.W2SB13"/>
<dbReference type="AlphaFoldDB" id="W2SB13"/>
<evidence type="ECO:0000256" key="3">
    <source>
        <dbReference type="ARBA" id="ARBA00023002"/>
    </source>
</evidence>
<dbReference type="RefSeq" id="XP_008710589.1">
    <property type="nucleotide sequence ID" value="XM_008712367.1"/>
</dbReference>
<proteinExistence type="inferred from homology"/>
<evidence type="ECO:0000256" key="4">
    <source>
        <dbReference type="SAM" id="MobiDB-lite"/>
    </source>
</evidence>
<dbReference type="PANTHER" id="PTHR43008">
    <property type="entry name" value="BENZIL REDUCTASE"/>
    <property type="match status" value="1"/>
</dbReference>
<dbReference type="eggNOG" id="KOG0725">
    <property type="taxonomic scope" value="Eukaryota"/>
</dbReference>
<dbReference type="GO" id="GO:0050664">
    <property type="term" value="F:oxidoreductase activity, acting on NAD(P)H, oxygen as acceptor"/>
    <property type="evidence" value="ECO:0007669"/>
    <property type="project" value="TreeGrafter"/>
</dbReference>
<reference evidence="5 6" key="1">
    <citation type="submission" date="2013-03" db="EMBL/GenBank/DDBJ databases">
        <title>The Genome Sequence of Phialophora europaea CBS 101466.</title>
        <authorList>
            <consortium name="The Broad Institute Genomics Platform"/>
            <person name="Cuomo C."/>
            <person name="de Hoog S."/>
            <person name="Gorbushina A."/>
            <person name="Walker B."/>
            <person name="Young S.K."/>
            <person name="Zeng Q."/>
            <person name="Gargeya S."/>
            <person name="Fitzgerald M."/>
            <person name="Haas B."/>
            <person name="Abouelleil A."/>
            <person name="Allen A.W."/>
            <person name="Alvarado L."/>
            <person name="Arachchi H.M."/>
            <person name="Berlin A.M."/>
            <person name="Chapman S.B."/>
            <person name="Gainer-Dewar J."/>
            <person name="Goldberg J."/>
            <person name="Griggs A."/>
            <person name="Gujja S."/>
            <person name="Hansen M."/>
            <person name="Howarth C."/>
            <person name="Imamovic A."/>
            <person name="Ireland A."/>
            <person name="Larimer J."/>
            <person name="McCowan C."/>
            <person name="Murphy C."/>
            <person name="Pearson M."/>
            <person name="Poon T.W."/>
            <person name="Priest M."/>
            <person name="Roberts A."/>
            <person name="Saif S."/>
            <person name="Shea T."/>
            <person name="Sisk P."/>
            <person name="Sykes S."/>
            <person name="Wortman J."/>
            <person name="Nusbaum C."/>
            <person name="Birren B."/>
        </authorList>
    </citation>
    <scope>NUCLEOTIDE SEQUENCE [LARGE SCALE GENOMIC DNA]</scope>
    <source>
        <strain evidence="5 6">CBS 101466</strain>
    </source>
</reference>
<accession>W2SB13</accession>
<dbReference type="GeneID" id="19967397"/>
<dbReference type="Pfam" id="PF13561">
    <property type="entry name" value="adh_short_C2"/>
    <property type="match status" value="1"/>
</dbReference>
<gene>
    <name evidence="5" type="ORF">HMPREF1541_00058</name>
</gene>
<dbReference type="FunFam" id="3.40.50.720:FF:000245">
    <property type="entry name" value="Short chain dehydrogenase, putative"/>
    <property type="match status" value="1"/>
</dbReference>
<keyword evidence="2" id="KW-0521">NADP</keyword>
<dbReference type="InParanoid" id="W2SB13"/>
<dbReference type="PANTHER" id="PTHR43008:SF10">
    <property type="entry name" value="CHAIN DEHYDROGENASE_OXIDOREDUCTASE, PUTATIVE (AFU_ORTHOLOGUE AFUA_2G15740)-RELATED"/>
    <property type="match status" value="1"/>
</dbReference>
<dbReference type="Proteomes" id="UP000030752">
    <property type="component" value="Unassembled WGS sequence"/>
</dbReference>
<sequence length="311" mass="33929">MSPAINGRTDYSRSQTTSKSTKSNSATMRADSHTNSQPFDVEQARIESNKYFPEFNLQDKVVIVTGGGRGLGLTMAEALFQGGANIHCLDVLKEPHEDFLQVQQRTDVYLGGSLHYHHVDVRQTEALQQLIAEIAAQYQRLDGVIAAAGIQHVKPALTLNTDDVKNLMDINFTAVLMTAQEVAKQMINLKTPGSIVLVASMSAIIANKGLISSVYNSSKAAVNQLTKNLAMEWGQHGIRVNSLCPGHIITPMVAQNFKDEPSLKEQWEKESMLGRISSPEEFRGPATFLISNASSYMTGASLVIDGGHTAW</sequence>
<dbReference type="PROSITE" id="PS00061">
    <property type="entry name" value="ADH_SHORT"/>
    <property type="match status" value="1"/>
</dbReference>
<comment type="similarity">
    <text evidence="1">Belongs to the short-chain dehydrogenases/reductases (SDR) family.</text>
</comment>
<dbReference type="HOGENOM" id="CLU_010194_1_1_1"/>
<dbReference type="GO" id="GO:0016616">
    <property type="term" value="F:oxidoreductase activity, acting on the CH-OH group of donors, NAD or NADP as acceptor"/>
    <property type="evidence" value="ECO:0007669"/>
    <property type="project" value="UniProtKB-ARBA"/>
</dbReference>
<dbReference type="SUPFAM" id="SSF51735">
    <property type="entry name" value="NAD(P)-binding Rossmann-fold domains"/>
    <property type="match status" value="1"/>
</dbReference>
<organism evidence="5 6">
    <name type="scientific">Cyphellophora europaea (strain CBS 101466)</name>
    <name type="common">Phialophora europaea</name>
    <dbReference type="NCBI Taxonomy" id="1220924"/>
    <lineage>
        <taxon>Eukaryota</taxon>
        <taxon>Fungi</taxon>
        <taxon>Dikarya</taxon>
        <taxon>Ascomycota</taxon>
        <taxon>Pezizomycotina</taxon>
        <taxon>Eurotiomycetes</taxon>
        <taxon>Chaetothyriomycetidae</taxon>
        <taxon>Chaetothyriales</taxon>
        <taxon>Cyphellophoraceae</taxon>
        <taxon>Cyphellophora</taxon>
    </lineage>
</organism>
<protein>
    <submittedName>
        <fullName evidence="5">Uncharacterized protein</fullName>
    </submittedName>
</protein>
<dbReference type="EMBL" id="KB822711">
    <property type="protein sequence ID" value="ETN45877.1"/>
    <property type="molecule type" value="Genomic_DNA"/>
</dbReference>
<dbReference type="Gene3D" id="3.40.50.720">
    <property type="entry name" value="NAD(P)-binding Rossmann-like Domain"/>
    <property type="match status" value="1"/>
</dbReference>
<dbReference type="OrthoDB" id="1669814at2759"/>
<dbReference type="PRINTS" id="PR00080">
    <property type="entry name" value="SDRFAMILY"/>
</dbReference>
<dbReference type="PRINTS" id="PR00081">
    <property type="entry name" value="GDHRDH"/>
</dbReference>
<feature type="region of interest" description="Disordered" evidence="4">
    <location>
        <begin position="1"/>
        <end position="39"/>
    </location>
</feature>